<organism evidence="1">
    <name type="scientific">marine sediment metagenome</name>
    <dbReference type="NCBI Taxonomy" id="412755"/>
    <lineage>
        <taxon>unclassified sequences</taxon>
        <taxon>metagenomes</taxon>
        <taxon>ecological metagenomes</taxon>
    </lineage>
</organism>
<feature type="non-terminal residue" evidence="1">
    <location>
        <position position="1"/>
    </location>
</feature>
<proteinExistence type="predicted"/>
<evidence type="ECO:0000313" key="1">
    <source>
        <dbReference type="EMBL" id="GAJ17502.1"/>
    </source>
</evidence>
<protein>
    <submittedName>
        <fullName evidence="1">Uncharacterized protein</fullName>
    </submittedName>
</protein>
<dbReference type="AlphaFoldDB" id="X1VGV1"/>
<gene>
    <name evidence="1" type="ORF">S12H4_56484</name>
</gene>
<reference evidence="1" key="1">
    <citation type="journal article" date="2014" name="Front. Microbiol.">
        <title>High frequency of phylogenetically diverse reductive dehalogenase-homologous genes in deep subseafloor sedimentary metagenomes.</title>
        <authorList>
            <person name="Kawai M."/>
            <person name="Futagami T."/>
            <person name="Toyoda A."/>
            <person name="Takaki Y."/>
            <person name="Nishi S."/>
            <person name="Hori S."/>
            <person name="Arai W."/>
            <person name="Tsubouchi T."/>
            <person name="Morono Y."/>
            <person name="Uchiyama I."/>
            <person name="Ito T."/>
            <person name="Fujiyama A."/>
            <person name="Inagaki F."/>
            <person name="Takami H."/>
        </authorList>
    </citation>
    <scope>NUCLEOTIDE SEQUENCE</scope>
    <source>
        <strain evidence="1">Expedition CK06-06</strain>
    </source>
</reference>
<name>X1VGV1_9ZZZZ</name>
<dbReference type="EMBL" id="BARW01036384">
    <property type="protein sequence ID" value="GAJ17502.1"/>
    <property type="molecule type" value="Genomic_DNA"/>
</dbReference>
<sequence>VISGCTTGSGKVIVSGEVIVDDAVVDGSETFNFTQNGPKIGTEAFKSISEITTEDFTDEVSVGNIIIKAITSANLPIKQEIDIFTAMNCWVDLRRGGVNIILPGGVVQSVSKLFCLHDPLKPLQENDLVYYNNIRYRIDFIEFVYSRSESPHHLELVLERLKAD</sequence>
<accession>X1VGV1</accession>
<comment type="caution">
    <text evidence="1">The sequence shown here is derived from an EMBL/GenBank/DDBJ whole genome shotgun (WGS) entry which is preliminary data.</text>
</comment>